<reference evidence="8" key="1">
    <citation type="journal article" date="2019" name="Int. J. Syst. Evol. Microbiol.">
        <title>The Global Catalogue of Microorganisms (GCM) 10K type strain sequencing project: providing services to taxonomists for standard genome sequencing and annotation.</title>
        <authorList>
            <consortium name="The Broad Institute Genomics Platform"/>
            <consortium name="The Broad Institute Genome Sequencing Center for Infectious Disease"/>
            <person name="Wu L."/>
            <person name="Ma J."/>
        </authorList>
    </citation>
    <scope>NUCLEOTIDE SEQUENCE [LARGE SCALE GENOMIC DNA]</scope>
    <source>
        <strain evidence="8">CGMCC 1.12477</strain>
    </source>
</reference>
<feature type="transmembrane region" description="Helical" evidence="5">
    <location>
        <begin position="23"/>
        <end position="44"/>
    </location>
</feature>
<evidence type="ECO:0000256" key="5">
    <source>
        <dbReference type="SAM" id="Phobius"/>
    </source>
</evidence>
<dbReference type="InterPro" id="IPR013525">
    <property type="entry name" value="ABC2_TM"/>
</dbReference>
<feature type="transmembrane region" description="Helical" evidence="5">
    <location>
        <begin position="343"/>
        <end position="364"/>
    </location>
</feature>
<keyword evidence="4 5" id="KW-0472">Membrane</keyword>
<feature type="transmembrane region" description="Helical" evidence="5">
    <location>
        <begin position="170"/>
        <end position="194"/>
    </location>
</feature>
<evidence type="ECO:0000256" key="4">
    <source>
        <dbReference type="ARBA" id="ARBA00023136"/>
    </source>
</evidence>
<comment type="subcellular location">
    <subcellularLocation>
        <location evidence="1">Membrane</location>
        <topology evidence="1">Multi-pass membrane protein</topology>
    </subcellularLocation>
</comment>
<sequence>MNTENPWLLVARREVMTKLTDKAFLVGTAITLVLITGFIGWQVVSENDTETYEVVATADALDAATLLEERTADVDESVRVEVQQVATEAEGEAALRSGDADLLIRPTDDGWLLIGDEGVPGDVERAAATVLRDAVLAANAEDAGTTLGELQAGSEVSTDLLQGDAERQGFAQAMGVALAFLFYFAALGFGYTLAGSITEEKSSRVVEIITTKIPVRQLLIGKIAGNTLLAIAQTALLVTVGLIGISFTDYGGFLPALSGGLGWFVAFFVVGFCFLACWWAVAGALASRAEDLQTTATPLSFLMMGVFFGAFLFEGTALTVASYVPPFSCVLMPMRLLQGDAAWWEPVIAIAILAAAMAATVVFAERLYRRALLQTQGRVSLKQAWTAAD</sequence>
<evidence type="ECO:0000259" key="6">
    <source>
        <dbReference type="Pfam" id="PF12698"/>
    </source>
</evidence>
<dbReference type="Proteomes" id="UP001597351">
    <property type="component" value="Unassembled WGS sequence"/>
</dbReference>
<dbReference type="RefSeq" id="WP_343918829.1">
    <property type="nucleotide sequence ID" value="NZ_BAAAJT010000002.1"/>
</dbReference>
<feature type="domain" description="ABC-2 type transporter transmembrane" evidence="6">
    <location>
        <begin position="26"/>
        <end position="363"/>
    </location>
</feature>
<accession>A0ABW4TNQ9</accession>
<feature type="transmembrane region" description="Helical" evidence="5">
    <location>
        <begin position="260"/>
        <end position="287"/>
    </location>
</feature>
<feature type="transmembrane region" description="Helical" evidence="5">
    <location>
        <begin position="228"/>
        <end position="248"/>
    </location>
</feature>
<protein>
    <submittedName>
        <fullName evidence="7">ABC transporter permease</fullName>
    </submittedName>
</protein>
<keyword evidence="8" id="KW-1185">Reference proteome</keyword>
<evidence type="ECO:0000256" key="1">
    <source>
        <dbReference type="ARBA" id="ARBA00004141"/>
    </source>
</evidence>
<dbReference type="EMBL" id="JBHUGD010000003">
    <property type="protein sequence ID" value="MFD1947601.1"/>
    <property type="molecule type" value="Genomic_DNA"/>
</dbReference>
<dbReference type="Pfam" id="PF12698">
    <property type="entry name" value="ABC2_membrane_3"/>
    <property type="match status" value="1"/>
</dbReference>
<evidence type="ECO:0000313" key="7">
    <source>
        <dbReference type="EMBL" id="MFD1947601.1"/>
    </source>
</evidence>
<organism evidence="7 8">
    <name type="scientific">Nocardioides aestuarii</name>
    <dbReference type="NCBI Taxonomy" id="252231"/>
    <lineage>
        <taxon>Bacteria</taxon>
        <taxon>Bacillati</taxon>
        <taxon>Actinomycetota</taxon>
        <taxon>Actinomycetes</taxon>
        <taxon>Propionibacteriales</taxon>
        <taxon>Nocardioidaceae</taxon>
        <taxon>Nocardioides</taxon>
    </lineage>
</organism>
<proteinExistence type="predicted"/>
<name>A0ABW4TNQ9_9ACTN</name>
<feature type="transmembrane region" description="Helical" evidence="5">
    <location>
        <begin position="299"/>
        <end position="323"/>
    </location>
</feature>
<keyword evidence="2 5" id="KW-0812">Transmembrane</keyword>
<evidence type="ECO:0000313" key="8">
    <source>
        <dbReference type="Proteomes" id="UP001597351"/>
    </source>
</evidence>
<gene>
    <name evidence="7" type="ORF">ACFSDE_12430</name>
</gene>
<evidence type="ECO:0000256" key="3">
    <source>
        <dbReference type="ARBA" id="ARBA00022989"/>
    </source>
</evidence>
<comment type="caution">
    <text evidence="7">The sequence shown here is derived from an EMBL/GenBank/DDBJ whole genome shotgun (WGS) entry which is preliminary data.</text>
</comment>
<evidence type="ECO:0000256" key="2">
    <source>
        <dbReference type="ARBA" id="ARBA00022692"/>
    </source>
</evidence>
<dbReference type="PANTHER" id="PTHR43471">
    <property type="entry name" value="ABC TRANSPORTER PERMEASE"/>
    <property type="match status" value="1"/>
</dbReference>
<keyword evidence="3 5" id="KW-1133">Transmembrane helix</keyword>